<organism evidence="2 3">
    <name type="scientific">Candidatus Kaiserbacteria bacterium CG10_big_fil_rev_8_21_14_0_10_44_10</name>
    <dbReference type="NCBI Taxonomy" id="1974606"/>
    <lineage>
        <taxon>Bacteria</taxon>
        <taxon>Candidatus Kaiseribacteriota</taxon>
    </lineage>
</organism>
<dbReference type="CDD" id="cd02440">
    <property type="entry name" value="AdoMet_MTases"/>
    <property type="match status" value="1"/>
</dbReference>
<gene>
    <name evidence="2" type="ORF">COU14_01950</name>
</gene>
<dbReference type="Gene3D" id="3.40.50.150">
    <property type="entry name" value="Vaccinia Virus protein VP39"/>
    <property type="match status" value="1"/>
</dbReference>
<sequence length="179" mass="19657">MTEGRFVIPEVVATHFHLRPGDTVGDFGAGTGFFATVLSRLVGNEGKVYCVEIQKNLVEKLVDKVRLEHLSNVEVIWGDLEEDGATKIPDNTLDAGVIVNTLFQTEDRYLAVHEITRTLRSGGKLFIIDWTESWGGLGPQPGNVLDKDEARAAAESAGLTFEREFDAGGHHYGLSFRKA</sequence>
<dbReference type="GO" id="GO:0008757">
    <property type="term" value="F:S-adenosylmethionine-dependent methyltransferase activity"/>
    <property type="evidence" value="ECO:0007669"/>
    <property type="project" value="InterPro"/>
</dbReference>
<dbReference type="EMBL" id="PFBG01000020">
    <property type="protein sequence ID" value="PIR85907.1"/>
    <property type="molecule type" value="Genomic_DNA"/>
</dbReference>
<dbReference type="SUPFAM" id="SSF53335">
    <property type="entry name" value="S-adenosyl-L-methionine-dependent methyltransferases"/>
    <property type="match status" value="1"/>
</dbReference>
<dbReference type="InterPro" id="IPR013216">
    <property type="entry name" value="Methyltransf_11"/>
</dbReference>
<dbReference type="Pfam" id="PF08241">
    <property type="entry name" value="Methyltransf_11"/>
    <property type="match status" value="1"/>
</dbReference>
<feature type="domain" description="Methyltransferase type 11" evidence="1">
    <location>
        <begin position="26"/>
        <end position="127"/>
    </location>
</feature>
<dbReference type="Proteomes" id="UP000229612">
    <property type="component" value="Unassembled WGS sequence"/>
</dbReference>
<reference evidence="3" key="1">
    <citation type="submission" date="2017-09" db="EMBL/GenBank/DDBJ databases">
        <title>Depth-based differentiation of microbial function through sediment-hosted aquifers and enrichment of novel symbionts in the deep terrestrial subsurface.</title>
        <authorList>
            <person name="Probst A.J."/>
            <person name="Ladd B."/>
            <person name="Jarett J.K."/>
            <person name="Geller-Mcgrath D.E."/>
            <person name="Sieber C.M.K."/>
            <person name="Emerson J.B."/>
            <person name="Anantharaman K."/>
            <person name="Thomas B.C."/>
            <person name="Malmstrom R."/>
            <person name="Stieglmeier M."/>
            <person name="Klingl A."/>
            <person name="Woyke T."/>
            <person name="Ryan C.M."/>
            <person name="Banfield J.F."/>
        </authorList>
    </citation>
    <scope>NUCLEOTIDE SEQUENCE [LARGE SCALE GENOMIC DNA]</scope>
</reference>
<comment type="caution">
    <text evidence="2">The sequence shown here is derived from an EMBL/GenBank/DDBJ whole genome shotgun (WGS) entry which is preliminary data.</text>
</comment>
<name>A0A2H0UHM6_9BACT</name>
<evidence type="ECO:0000313" key="2">
    <source>
        <dbReference type="EMBL" id="PIR85907.1"/>
    </source>
</evidence>
<dbReference type="AlphaFoldDB" id="A0A2H0UHM6"/>
<accession>A0A2H0UHM6</accession>
<protein>
    <recommendedName>
        <fullName evidence="1">Methyltransferase type 11 domain-containing protein</fullName>
    </recommendedName>
</protein>
<evidence type="ECO:0000313" key="3">
    <source>
        <dbReference type="Proteomes" id="UP000229612"/>
    </source>
</evidence>
<dbReference type="InterPro" id="IPR029063">
    <property type="entry name" value="SAM-dependent_MTases_sf"/>
</dbReference>
<evidence type="ECO:0000259" key="1">
    <source>
        <dbReference type="Pfam" id="PF08241"/>
    </source>
</evidence>
<proteinExistence type="predicted"/>